<feature type="domain" description="SnoaL-like" evidence="1">
    <location>
        <begin position="12"/>
        <end position="104"/>
    </location>
</feature>
<gene>
    <name evidence="2" type="ORF">PSEMO_46690</name>
</gene>
<accession>A0A1Q9QYP4</accession>
<evidence type="ECO:0000259" key="1">
    <source>
        <dbReference type="Pfam" id="PF12680"/>
    </source>
</evidence>
<dbReference type="OrthoDB" id="1115105at2"/>
<dbReference type="AlphaFoldDB" id="A0A1Q9QYP4"/>
<dbReference type="Proteomes" id="UP000186736">
    <property type="component" value="Unassembled WGS sequence"/>
</dbReference>
<dbReference type="InterPro" id="IPR037401">
    <property type="entry name" value="SnoaL-like"/>
</dbReference>
<organism evidence="2 3">
    <name type="scientific">Pseudomonas putida</name>
    <name type="common">Arthrobacter siderocapsulatus</name>
    <dbReference type="NCBI Taxonomy" id="303"/>
    <lineage>
        <taxon>Bacteria</taxon>
        <taxon>Pseudomonadati</taxon>
        <taxon>Pseudomonadota</taxon>
        <taxon>Gammaproteobacteria</taxon>
        <taxon>Pseudomonadales</taxon>
        <taxon>Pseudomonadaceae</taxon>
        <taxon>Pseudomonas</taxon>
    </lineage>
</organism>
<dbReference type="RefSeq" id="WP_075805382.1">
    <property type="nucleotide sequence ID" value="NZ_MKZO01000047.1"/>
</dbReference>
<dbReference type="EMBL" id="MKZO01000047">
    <property type="protein sequence ID" value="OLS60258.1"/>
    <property type="molecule type" value="Genomic_DNA"/>
</dbReference>
<reference evidence="2 3" key="1">
    <citation type="submission" date="2016-10" db="EMBL/GenBank/DDBJ databases">
        <title>Genome Sequence of Pseudomonas putida GM4FR.</title>
        <authorList>
            <person name="Poehlein A."/>
            <person name="Wemheuer F."/>
            <person name="Hollensteiner J."/>
            <person name="Wemheuer B."/>
        </authorList>
    </citation>
    <scope>NUCLEOTIDE SEQUENCE [LARGE SCALE GENOMIC DNA]</scope>
    <source>
        <strain evidence="2 3">GM4FR</strain>
    </source>
</reference>
<evidence type="ECO:0000313" key="2">
    <source>
        <dbReference type="EMBL" id="OLS60258.1"/>
    </source>
</evidence>
<dbReference type="SUPFAM" id="SSF54427">
    <property type="entry name" value="NTF2-like"/>
    <property type="match status" value="1"/>
</dbReference>
<dbReference type="Pfam" id="PF12680">
    <property type="entry name" value="SnoaL_2"/>
    <property type="match status" value="1"/>
</dbReference>
<proteinExistence type="predicted"/>
<sequence>MSEYLESFAERFATLDAGNLHKLNELYNEDITFRDPLHQIHGLPALREYFAELYANVRDIRYDFHDASETRPGHGYLRWTLHFRHPRLNGGHPIALDGCSHLQWDERVHFHQDYFDAGALLYEHVPVLGGLIGWLKGRLA</sequence>
<name>A0A1Q9QYP4_PSEPU</name>
<dbReference type="Gene3D" id="3.10.450.50">
    <property type="match status" value="1"/>
</dbReference>
<comment type="caution">
    <text evidence="2">The sequence shown here is derived from an EMBL/GenBank/DDBJ whole genome shotgun (WGS) entry which is preliminary data.</text>
</comment>
<dbReference type="InterPro" id="IPR032710">
    <property type="entry name" value="NTF2-like_dom_sf"/>
</dbReference>
<protein>
    <recommendedName>
        <fullName evidence="1">SnoaL-like domain-containing protein</fullName>
    </recommendedName>
</protein>
<evidence type="ECO:0000313" key="3">
    <source>
        <dbReference type="Proteomes" id="UP000186736"/>
    </source>
</evidence>